<name>A0A066ZAD1_9ACTN</name>
<feature type="compositionally biased region" description="Low complexity" evidence="1">
    <location>
        <begin position="198"/>
        <end position="207"/>
    </location>
</feature>
<reference evidence="3 4" key="1">
    <citation type="submission" date="2014-05" db="EMBL/GenBank/DDBJ databases">
        <title>Draft Genome Sequence of Kitasatospora cheerisanensis KCTC 2395.</title>
        <authorList>
            <person name="Nam D.H."/>
        </authorList>
    </citation>
    <scope>NUCLEOTIDE SEQUENCE [LARGE SCALE GENOMIC DNA]</scope>
    <source>
        <strain evidence="3 4">KCTC 2395</strain>
    </source>
</reference>
<feature type="signal peptide" evidence="2">
    <location>
        <begin position="1"/>
        <end position="30"/>
    </location>
</feature>
<dbReference type="PATRIC" id="fig|1348663.4.peg.926"/>
<gene>
    <name evidence="3" type="ORF">KCH_09730</name>
</gene>
<dbReference type="HOGENOM" id="CLU_570829_0_0_11"/>
<dbReference type="RefSeq" id="WP_035859248.1">
    <property type="nucleotide sequence ID" value="NZ_KK853997.1"/>
</dbReference>
<feature type="chain" id="PRO_5001636582" evidence="2">
    <location>
        <begin position="31"/>
        <end position="478"/>
    </location>
</feature>
<dbReference type="EMBL" id="JNBY01000043">
    <property type="protein sequence ID" value="KDN87256.1"/>
    <property type="molecule type" value="Genomic_DNA"/>
</dbReference>
<dbReference type="AlphaFoldDB" id="A0A066ZAD1"/>
<feature type="region of interest" description="Disordered" evidence="1">
    <location>
        <begin position="198"/>
        <end position="239"/>
    </location>
</feature>
<proteinExistence type="predicted"/>
<accession>A0A066ZAD1</accession>
<protein>
    <submittedName>
        <fullName evidence="3">Uncharacterized protein</fullName>
    </submittedName>
</protein>
<evidence type="ECO:0000313" key="4">
    <source>
        <dbReference type="Proteomes" id="UP000027178"/>
    </source>
</evidence>
<organism evidence="3 4">
    <name type="scientific">Kitasatospora cheerisanensis KCTC 2395</name>
    <dbReference type="NCBI Taxonomy" id="1348663"/>
    <lineage>
        <taxon>Bacteria</taxon>
        <taxon>Bacillati</taxon>
        <taxon>Actinomycetota</taxon>
        <taxon>Actinomycetes</taxon>
        <taxon>Kitasatosporales</taxon>
        <taxon>Streptomycetaceae</taxon>
        <taxon>Kitasatospora</taxon>
    </lineage>
</organism>
<evidence type="ECO:0000256" key="2">
    <source>
        <dbReference type="SAM" id="SignalP"/>
    </source>
</evidence>
<evidence type="ECO:0000313" key="3">
    <source>
        <dbReference type="EMBL" id="KDN87256.1"/>
    </source>
</evidence>
<keyword evidence="4" id="KW-1185">Reference proteome</keyword>
<evidence type="ECO:0000256" key="1">
    <source>
        <dbReference type="SAM" id="MobiDB-lite"/>
    </source>
</evidence>
<dbReference type="Proteomes" id="UP000027178">
    <property type="component" value="Unassembled WGS sequence"/>
</dbReference>
<dbReference type="eggNOG" id="COG4372">
    <property type="taxonomic scope" value="Bacteria"/>
</dbReference>
<sequence>MTGRLRRFAALALAPATVLFVLVLPAGAAAADDPPAAVAIAPVAPSAAYSPSLNKQLAAFNRQLAELPTDRSLDDKQAELDRRTSAYNEQSRAVLDALDANDKKIDQHNAEVAQYPNGAPPAVADALNAEAAAINSEQQQLKDRAGKIADEGNAIKSEQQDLDKRRSELGSRRGSLQSTRGQLVTQMATELLARLAAPAAATGPAPGSDRGRPSVAAPRVDGGDRPAGSARRGPLERYADEHNVRIDGRPVDAVLSPAALSTLSRADAGVLEPTRRYDGLVKQGDGSYRALTLRDPSRPPTAAQRAFDATVNGGGSAVTTVNGRKAVISGVDSVDAPADAPAAPPQRNLALGLGGRVQPFAERHGYEHLMEFTMAEVRRELVGRLTDPNYRIHVSLKDLKDLPNTLARGWAWEEKGAKGILPFENGKLPEYALTWERAPSVTDWEMYLIHTLPGVLERTTFYDENDNVVPDPFLTEGN</sequence>
<feature type="region of interest" description="Disordered" evidence="1">
    <location>
        <begin position="149"/>
        <end position="182"/>
    </location>
</feature>
<feature type="compositionally biased region" description="Basic and acidic residues" evidence="1">
    <location>
        <begin position="158"/>
        <end position="171"/>
    </location>
</feature>
<dbReference type="OrthoDB" id="3261175at2"/>
<comment type="caution">
    <text evidence="3">The sequence shown here is derived from an EMBL/GenBank/DDBJ whole genome shotgun (WGS) entry which is preliminary data.</text>
</comment>
<keyword evidence="2" id="KW-0732">Signal</keyword>